<dbReference type="RefSeq" id="WP_182810891.1">
    <property type="nucleotide sequence ID" value="NZ_JACJFM010000043.1"/>
</dbReference>
<protein>
    <recommendedName>
        <fullName evidence="4">Peptidase C-terminal archaeal/bacterial domain-containing protein</fullName>
    </recommendedName>
</protein>
<accession>A0A839IXL2</accession>
<keyword evidence="3" id="KW-1185">Reference proteome</keyword>
<feature type="compositionally biased region" description="Low complexity" evidence="1">
    <location>
        <begin position="296"/>
        <end position="335"/>
    </location>
</feature>
<dbReference type="Gene3D" id="2.60.120.380">
    <property type="match status" value="1"/>
</dbReference>
<feature type="region of interest" description="Disordered" evidence="1">
    <location>
        <begin position="284"/>
        <end position="336"/>
    </location>
</feature>
<dbReference type="AlphaFoldDB" id="A0A839IXL2"/>
<evidence type="ECO:0000313" key="2">
    <source>
        <dbReference type="EMBL" id="MBB1489117.1"/>
    </source>
</evidence>
<gene>
    <name evidence="2" type="ORF">H4O21_21130</name>
</gene>
<organism evidence="2 3">
    <name type="scientific">Oceanospirillum sediminis</name>
    <dbReference type="NCBI Taxonomy" id="2760088"/>
    <lineage>
        <taxon>Bacteria</taxon>
        <taxon>Pseudomonadati</taxon>
        <taxon>Pseudomonadota</taxon>
        <taxon>Gammaproteobacteria</taxon>
        <taxon>Oceanospirillales</taxon>
        <taxon>Oceanospirillaceae</taxon>
        <taxon>Oceanospirillum</taxon>
    </lineage>
</organism>
<sequence length="452" mass="46902">MSTKEYLSKLGFTMNEANAFIMGNLSSPEIIYNTVKSVGVTSEMLAEIVELDVSASDVVAWFDAQGFDGSALDTDVYGERAEIASTYNFSGDGNAKYSLVLQNGKDYTIDLGLASQTDKFLISVQNVYSGESYVSEADATTLSFTSQSTSLYNIDLIPIFSATSAASHSLSIQPAGEDDDGVMQIQTDQVISGDLINASETETYQVTLTAGNTYVVNLLAEDSGLGTLVDPHLTISGNNNLSHFDDDSGKGLESLITFTPTVSGTYDVDVGGYSGGTYSLLVSTADDSGHGDDNTDSGTDGNTDSGTDGNSGSGDDNTDSGTGDNNTDSGDNTDTANEITLAAGSSGTVDATSESDIFVLDITAAEALDENTVLTINGFDVTNDKLKLDLDAATPGETNVANLVAANEVISAEINPFVNSVVIHFGPDNSGDGIFISVVGTQDASAIEVTAL</sequence>
<evidence type="ECO:0008006" key="4">
    <source>
        <dbReference type="Google" id="ProtNLM"/>
    </source>
</evidence>
<proteinExistence type="predicted"/>
<reference evidence="2 3" key="1">
    <citation type="submission" date="2020-08" db="EMBL/GenBank/DDBJ databases">
        <title>Oceanospirillum sp. nov. isolated from marine sediment.</title>
        <authorList>
            <person name="Ji X."/>
        </authorList>
    </citation>
    <scope>NUCLEOTIDE SEQUENCE [LARGE SCALE GENOMIC DNA]</scope>
    <source>
        <strain evidence="2 3">D5</strain>
    </source>
</reference>
<dbReference type="Proteomes" id="UP000565262">
    <property type="component" value="Unassembled WGS sequence"/>
</dbReference>
<dbReference type="EMBL" id="JACJFM010000043">
    <property type="protein sequence ID" value="MBB1489117.1"/>
    <property type="molecule type" value="Genomic_DNA"/>
</dbReference>
<name>A0A839IXL2_9GAMM</name>
<evidence type="ECO:0000313" key="3">
    <source>
        <dbReference type="Proteomes" id="UP000565262"/>
    </source>
</evidence>
<comment type="caution">
    <text evidence="2">The sequence shown here is derived from an EMBL/GenBank/DDBJ whole genome shotgun (WGS) entry which is preliminary data.</text>
</comment>
<evidence type="ECO:0000256" key="1">
    <source>
        <dbReference type="SAM" id="MobiDB-lite"/>
    </source>
</evidence>